<accession>A0AAV7MI21</accession>
<evidence type="ECO:0000313" key="1">
    <source>
        <dbReference type="EMBL" id="KAJ1102139.1"/>
    </source>
</evidence>
<dbReference type="Proteomes" id="UP001066276">
    <property type="component" value="Chromosome 10"/>
</dbReference>
<dbReference type="PROSITE" id="PS51257">
    <property type="entry name" value="PROKAR_LIPOPROTEIN"/>
    <property type="match status" value="1"/>
</dbReference>
<keyword evidence="2" id="KW-1185">Reference proteome</keyword>
<evidence type="ECO:0000313" key="2">
    <source>
        <dbReference type="Proteomes" id="UP001066276"/>
    </source>
</evidence>
<dbReference type="AlphaFoldDB" id="A0AAV7MI21"/>
<protein>
    <submittedName>
        <fullName evidence="1">Uncharacterized protein</fullName>
    </submittedName>
</protein>
<comment type="caution">
    <text evidence="1">The sequence shown here is derived from an EMBL/GenBank/DDBJ whole genome shotgun (WGS) entry which is preliminary data.</text>
</comment>
<dbReference type="EMBL" id="JANPWB010000014">
    <property type="protein sequence ID" value="KAJ1102139.1"/>
    <property type="molecule type" value="Genomic_DNA"/>
</dbReference>
<gene>
    <name evidence="1" type="ORF">NDU88_007193</name>
</gene>
<proteinExistence type="predicted"/>
<sequence length="117" mass="12069">MCTHRGHAHREHAQCVTSCTAASCGARLQVSVPVHGCCRIASAGAATASATTESADAATASATTESAGATTESAGAKTASLFQKVSNLKYLCILHYSDTAFTIYFHKMGPGEDDKTE</sequence>
<name>A0AAV7MI21_PLEWA</name>
<reference evidence="1" key="1">
    <citation type="journal article" date="2022" name="bioRxiv">
        <title>Sequencing and chromosome-scale assembly of the giantPleurodeles waltlgenome.</title>
        <authorList>
            <person name="Brown T."/>
            <person name="Elewa A."/>
            <person name="Iarovenko S."/>
            <person name="Subramanian E."/>
            <person name="Araus A.J."/>
            <person name="Petzold A."/>
            <person name="Susuki M."/>
            <person name="Suzuki K.-i.T."/>
            <person name="Hayashi T."/>
            <person name="Toyoda A."/>
            <person name="Oliveira C."/>
            <person name="Osipova E."/>
            <person name="Leigh N.D."/>
            <person name="Simon A."/>
            <person name="Yun M.H."/>
        </authorList>
    </citation>
    <scope>NUCLEOTIDE SEQUENCE</scope>
    <source>
        <strain evidence="1">20211129_DDA</strain>
        <tissue evidence="1">Liver</tissue>
    </source>
</reference>
<organism evidence="1 2">
    <name type="scientific">Pleurodeles waltl</name>
    <name type="common">Iberian ribbed newt</name>
    <dbReference type="NCBI Taxonomy" id="8319"/>
    <lineage>
        <taxon>Eukaryota</taxon>
        <taxon>Metazoa</taxon>
        <taxon>Chordata</taxon>
        <taxon>Craniata</taxon>
        <taxon>Vertebrata</taxon>
        <taxon>Euteleostomi</taxon>
        <taxon>Amphibia</taxon>
        <taxon>Batrachia</taxon>
        <taxon>Caudata</taxon>
        <taxon>Salamandroidea</taxon>
        <taxon>Salamandridae</taxon>
        <taxon>Pleurodelinae</taxon>
        <taxon>Pleurodeles</taxon>
    </lineage>
</organism>